<organism evidence="2 3">
    <name type="scientific">Marinifilum flexuosum</name>
    <dbReference type="NCBI Taxonomy" id="1117708"/>
    <lineage>
        <taxon>Bacteria</taxon>
        <taxon>Pseudomonadati</taxon>
        <taxon>Bacteroidota</taxon>
        <taxon>Bacteroidia</taxon>
        <taxon>Marinilabiliales</taxon>
        <taxon>Marinifilaceae</taxon>
    </lineage>
</organism>
<protein>
    <submittedName>
        <fullName evidence="2">Uncharacterized protein DUF4876</fullName>
    </submittedName>
</protein>
<dbReference type="InterPro" id="IPR032627">
    <property type="entry name" value="DUF4876"/>
</dbReference>
<evidence type="ECO:0000313" key="3">
    <source>
        <dbReference type="Proteomes" id="UP000284531"/>
    </source>
</evidence>
<gene>
    <name evidence="2" type="ORF">BXY64_3413</name>
</gene>
<dbReference type="EMBL" id="RAPQ01000011">
    <property type="protein sequence ID" value="RKD98554.1"/>
    <property type="molecule type" value="Genomic_DNA"/>
</dbReference>
<evidence type="ECO:0000256" key="1">
    <source>
        <dbReference type="SAM" id="SignalP"/>
    </source>
</evidence>
<dbReference type="RefSeq" id="WP_120241145.1">
    <property type="nucleotide sequence ID" value="NZ_RAPQ01000011.1"/>
</dbReference>
<reference evidence="2 3" key="1">
    <citation type="submission" date="2018-09" db="EMBL/GenBank/DDBJ databases">
        <title>Genomic Encyclopedia of Archaeal and Bacterial Type Strains, Phase II (KMG-II): from individual species to whole genera.</title>
        <authorList>
            <person name="Goeker M."/>
        </authorList>
    </citation>
    <scope>NUCLEOTIDE SEQUENCE [LARGE SCALE GENOMIC DNA]</scope>
    <source>
        <strain evidence="2 3">DSM 21950</strain>
    </source>
</reference>
<feature type="chain" id="PRO_5019301476" evidence="1">
    <location>
        <begin position="21"/>
        <end position="410"/>
    </location>
</feature>
<feature type="signal peptide" evidence="1">
    <location>
        <begin position="1"/>
        <end position="20"/>
    </location>
</feature>
<dbReference type="OrthoDB" id="1409865at2"/>
<dbReference type="PROSITE" id="PS51257">
    <property type="entry name" value="PROKAR_LIPOPROTEIN"/>
    <property type="match status" value="1"/>
</dbReference>
<dbReference type="AlphaFoldDB" id="A0A419WSU8"/>
<proteinExistence type="predicted"/>
<dbReference type="Proteomes" id="UP000284531">
    <property type="component" value="Unassembled WGS sequence"/>
</dbReference>
<dbReference type="Pfam" id="PF16215">
    <property type="entry name" value="DUF4876"/>
    <property type="match status" value="1"/>
</dbReference>
<evidence type="ECO:0000313" key="2">
    <source>
        <dbReference type="EMBL" id="RKD98554.1"/>
    </source>
</evidence>
<sequence>MKKLIFGLSLLMVVSLFSCSDDDDPILQSDLNLVLNPPAKLKAPTFKSGTVTVTNVNSGEEITKDLYAFMLPTLNLEDGLYNFTVEAEVDYFTRDVDDKIIFATTGIRGFSENVEVTGGAFDLTIDLFEYRTNTSFVISEIFFSGTKTPEGKQYNDDKYFEIYNNTDKILYADGLCIAESELNTAMSLNKYTPDIRPESTPVSSIYRIPGDGDDYPVEPGKSIIVCDVAIDHSAENANSFDLSIADFEWFDGADIDVDVPEVPNMEKMVSTSASVWGLHNRGFTSYVLFKMDGVTPEKFNTDYAYHYQYTFVWGDFVKDMEFDAWQVPNELIIDAVECSTPSNYEWKALDPSLDLTWTHAGDGDDARYGKCVKRKVSHKEGERVVLLDTNNSAFDFIPTADPTPGVIEEE</sequence>
<keyword evidence="3" id="KW-1185">Reference proteome</keyword>
<keyword evidence="1" id="KW-0732">Signal</keyword>
<accession>A0A419WSU8</accession>
<name>A0A419WSU8_9BACT</name>
<comment type="caution">
    <text evidence="2">The sequence shown here is derived from an EMBL/GenBank/DDBJ whole genome shotgun (WGS) entry which is preliminary data.</text>
</comment>